<keyword evidence="2" id="KW-0732">Signal</keyword>
<feature type="region of interest" description="Disordered" evidence="1">
    <location>
        <begin position="55"/>
        <end position="122"/>
    </location>
</feature>
<evidence type="ECO:0000313" key="3">
    <source>
        <dbReference type="EMBL" id="CAG9312623.1"/>
    </source>
</evidence>
<dbReference type="Gene3D" id="2.120.10.30">
    <property type="entry name" value="TolB, C-terminal domain"/>
    <property type="match status" value="1"/>
</dbReference>
<gene>
    <name evidence="3" type="ORF">BSTOLATCC_MIC7151</name>
</gene>
<feature type="compositionally biased region" description="Low complexity" evidence="1">
    <location>
        <begin position="74"/>
        <end position="93"/>
    </location>
</feature>
<dbReference type="InterPro" id="IPR011042">
    <property type="entry name" value="6-blade_b-propeller_TolB-like"/>
</dbReference>
<accession>A0AAU9IWC0</accession>
<sequence length="429" mass="47247">MLLKIIFAISCTSLATSSSTSADQNAQLFKSSLNQAPIFVQGTLEISLNSQASIESQNSPESSLSFLQQDEASSESSSETSTESSSESSTDETNPLDRDTDDHQLPEDSDDGGDEYSGGDTDYILATSFTDNEEGTGKVWLIPMKSEEDSSYEILGGLEKPVGVCFDINNNFMYVADAGFGSDTGYIYQYEISWDEENSFSLSRNIYAVVYEGESPYDCKVDIYGNLYFVDSVTNQINAISYTDLYSGSKNQQYTLYQADETNTDISAPCSLDLYKSEGIYFVNNENFDTSGTVNYAIINSTSINYNDIQQCAIHDVAPWGVTYSEDDKVFYSLDSGEVQGFDIENAANSFVKVSKLSEPRGLCYGDGKVYIADHYDGKIYKVSDSDEEETPSVIINLQGVYAVFCVNEGDFARAIVVVWVALISYLII</sequence>
<protein>
    <recommendedName>
        <fullName evidence="5">SMP-30/Gluconolactonase/LRE-like region domain-containing protein</fullName>
    </recommendedName>
</protein>
<feature type="compositionally biased region" description="Basic and acidic residues" evidence="1">
    <location>
        <begin position="95"/>
        <end position="106"/>
    </location>
</feature>
<dbReference type="Proteomes" id="UP001162131">
    <property type="component" value="Unassembled WGS sequence"/>
</dbReference>
<name>A0AAU9IWC0_9CILI</name>
<proteinExistence type="predicted"/>
<reference evidence="3" key="1">
    <citation type="submission" date="2021-09" db="EMBL/GenBank/DDBJ databases">
        <authorList>
            <consortium name="AG Swart"/>
            <person name="Singh M."/>
            <person name="Singh A."/>
            <person name="Seah K."/>
            <person name="Emmerich C."/>
        </authorList>
    </citation>
    <scope>NUCLEOTIDE SEQUENCE</scope>
    <source>
        <strain evidence="3">ATCC30299</strain>
    </source>
</reference>
<keyword evidence="4" id="KW-1185">Reference proteome</keyword>
<dbReference type="EMBL" id="CAJZBQ010000008">
    <property type="protein sequence ID" value="CAG9312623.1"/>
    <property type="molecule type" value="Genomic_DNA"/>
</dbReference>
<feature type="chain" id="PRO_5043684146" description="SMP-30/Gluconolactonase/LRE-like region domain-containing protein" evidence="2">
    <location>
        <begin position="23"/>
        <end position="429"/>
    </location>
</feature>
<feature type="signal peptide" evidence="2">
    <location>
        <begin position="1"/>
        <end position="22"/>
    </location>
</feature>
<comment type="caution">
    <text evidence="3">The sequence shown here is derived from an EMBL/GenBank/DDBJ whole genome shotgun (WGS) entry which is preliminary data.</text>
</comment>
<dbReference type="AlphaFoldDB" id="A0AAU9IWC0"/>
<evidence type="ECO:0000256" key="2">
    <source>
        <dbReference type="SAM" id="SignalP"/>
    </source>
</evidence>
<evidence type="ECO:0008006" key="5">
    <source>
        <dbReference type="Google" id="ProtNLM"/>
    </source>
</evidence>
<organism evidence="3 4">
    <name type="scientific">Blepharisma stoltei</name>
    <dbReference type="NCBI Taxonomy" id="1481888"/>
    <lineage>
        <taxon>Eukaryota</taxon>
        <taxon>Sar</taxon>
        <taxon>Alveolata</taxon>
        <taxon>Ciliophora</taxon>
        <taxon>Postciliodesmatophora</taxon>
        <taxon>Heterotrichea</taxon>
        <taxon>Heterotrichida</taxon>
        <taxon>Blepharismidae</taxon>
        <taxon>Blepharisma</taxon>
    </lineage>
</organism>
<feature type="compositionally biased region" description="Polar residues" evidence="1">
    <location>
        <begin position="55"/>
        <end position="71"/>
    </location>
</feature>
<evidence type="ECO:0000313" key="4">
    <source>
        <dbReference type="Proteomes" id="UP001162131"/>
    </source>
</evidence>
<dbReference type="SUPFAM" id="SSF63825">
    <property type="entry name" value="YWTD domain"/>
    <property type="match status" value="1"/>
</dbReference>
<evidence type="ECO:0000256" key="1">
    <source>
        <dbReference type="SAM" id="MobiDB-lite"/>
    </source>
</evidence>